<comment type="caution">
    <text evidence="2">The sequence shown here is derived from an EMBL/GenBank/DDBJ whole genome shotgun (WGS) entry which is preliminary data.</text>
</comment>
<dbReference type="EMBL" id="NNSR01000074">
    <property type="protein sequence ID" value="PKD26625.1"/>
    <property type="molecule type" value="Genomic_DNA"/>
</dbReference>
<proteinExistence type="predicted"/>
<feature type="region of interest" description="Disordered" evidence="1">
    <location>
        <begin position="38"/>
        <end position="62"/>
    </location>
</feature>
<keyword evidence="3" id="KW-1185">Reference proteome</keyword>
<evidence type="ECO:0000313" key="2">
    <source>
        <dbReference type="EMBL" id="PKD26625.1"/>
    </source>
</evidence>
<sequence>MGIFDFERLFDLNHDGMLDPLEKGLEFTVIEDIMNDDEDEDNDDLFSSDLDDEFDTDFGDDF</sequence>
<gene>
    <name evidence="2" type="ORF">RBATCC27255_01993</name>
</gene>
<evidence type="ECO:0000313" key="3">
    <source>
        <dbReference type="Proteomes" id="UP000233425"/>
    </source>
</evidence>
<dbReference type="RefSeq" id="WP_101029887.1">
    <property type="nucleotide sequence ID" value="NZ_CABMMZ010000074.1"/>
</dbReference>
<dbReference type="AlphaFoldDB" id="A0A2N0UI12"/>
<reference evidence="2" key="1">
    <citation type="journal article" date="2018" name="Environ. Microbiol.">
        <title>Sporulation capability and amylosome conservation among diverse human colonic and rumen isolates of the keystone starch-degrader Ruminococcus bromii.</title>
        <authorList>
            <person name="Mukhopadhya I."/>
            <person name="Morais S."/>
            <person name="Laverde-Gomez J."/>
            <person name="Sheridan P.O."/>
            <person name="Walker A.W."/>
            <person name="Kelly W."/>
            <person name="Klieve A.V."/>
            <person name="Ouwerkerk D."/>
            <person name="Duncan S.H."/>
            <person name="Louis P."/>
            <person name="Koropatkin N."/>
            <person name="Cockburn D."/>
            <person name="Kibler R."/>
            <person name="Cooper P.J."/>
            <person name="Sandoval C."/>
            <person name="Crost E."/>
            <person name="Juge N."/>
            <person name="Bayer E.A."/>
            <person name="Flint H.J."/>
        </authorList>
    </citation>
    <scope>NUCLEOTIDE SEQUENCE [LARGE SCALE GENOMIC DNA]</scope>
    <source>
        <strain evidence="2">ATCC 27255</strain>
    </source>
</reference>
<name>A0A2N0UI12_9FIRM</name>
<protein>
    <submittedName>
        <fullName evidence="2">Uncharacterized protein</fullName>
    </submittedName>
</protein>
<dbReference type="Proteomes" id="UP000233425">
    <property type="component" value="Unassembled WGS sequence"/>
</dbReference>
<accession>A0A2N0UI12</accession>
<organism evidence="2 3">
    <name type="scientific">Ruminococcus bromii</name>
    <dbReference type="NCBI Taxonomy" id="40518"/>
    <lineage>
        <taxon>Bacteria</taxon>
        <taxon>Bacillati</taxon>
        <taxon>Bacillota</taxon>
        <taxon>Clostridia</taxon>
        <taxon>Eubacteriales</taxon>
        <taxon>Oscillospiraceae</taxon>
        <taxon>Ruminococcus</taxon>
    </lineage>
</organism>
<evidence type="ECO:0000256" key="1">
    <source>
        <dbReference type="SAM" id="MobiDB-lite"/>
    </source>
</evidence>